<evidence type="ECO:0000256" key="11">
    <source>
        <dbReference type="ARBA" id="ARBA00073545"/>
    </source>
</evidence>
<dbReference type="FunFam" id="1.10.1420.10:FF:000017">
    <property type="entry name" value="DNA mismatch repair protein Msh2"/>
    <property type="match status" value="1"/>
</dbReference>
<dbReference type="InterPro" id="IPR007861">
    <property type="entry name" value="DNA_mismatch_repair_MutS_clamp"/>
</dbReference>
<organism evidence="15 16">
    <name type="scientific">Cryptococcus amylolentus CBS 6039</name>
    <dbReference type="NCBI Taxonomy" id="1295533"/>
    <lineage>
        <taxon>Eukaryota</taxon>
        <taxon>Fungi</taxon>
        <taxon>Dikarya</taxon>
        <taxon>Basidiomycota</taxon>
        <taxon>Agaricomycotina</taxon>
        <taxon>Tremellomycetes</taxon>
        <taxon>Tremellales</taxon>
        <taxon>Cryptococcaceae</taxon>
        <taxon>Cryptococcus</taxon>
    </lineage>
</organism>
<dbReference type="Pfam" id="PF05190">
    <property type="entry name" value="MutS_IV"/>
    <property type="match status" value="1"/>
</dbReference>
<dbReference type="InterPro" id="IPR045076">
    <property type="entry name" value="MutS"/>
</dbReference>
<dbReference type="SUPFAM" id="SSF52540">
    <property type="entry name" value="P-loop containing nucleoside triphosphate hydrolases"/>
    <property type="match status" value="1"/>
</dbReference>
<feature type="compositionally biased region" description="Acidic residues" evidence="13">
    <location>
        <begin position="926"/>
        <end position="940"/>
    </location>
</feature>
<dbReference type="PANTHER" id="PTHR11361">
    <property type="entry name" value="DNA MISMATCH REPAIR PROTEIN MUTS FAMILY MEMBER"/>
    <property type="match status" value="1"/>
</dbReference>
<evidence type="ECO:0000313" key="16">
    <source>
        <dbReference type="Proteomes" id="UP000094065"/>
    </source>
</evidence>
<dbReference type="Gene3D" id="3.40.1170.10">
    <property type="entry name" value="DNA repair protein MutS, domain I"/>
    <property type="match status" value="1"/>
</dbReference>
<dbReference type="FunFam" id="3.40.50.300:FF:000925">
    <property type="entry name" value="DNA mismatch repair protein MSH2"/>
    <property type="match status" value="1"/>
</dbReference>
<dbReference type="InterPro" id="IPR036187">
    <property type="entry name" value="DNA_mismatch_repair_MutS_sf"/>
</dbReference>
<keyword evidence="8 12" id="KW-0234">DNA repair</keyword>
<dbReference type="SUPFAM" id="SSF53150">
    <property type="entry name" value="DNA repair protein MutS, domain II"/>
    <property type="match status" value="1"/>
</dbReference>
<dbReference type="OrthoDB" id="121051at2759"/>
<dbReference type="Pfam" id="PF00488">
    <property type="entry name" value="MutS_V"/>
    <property type="match status" value="1"/>
</dbReference>
<evidence type="ECO:0000256" key="3">
    <source>
        <dbReference type="ARBA" id="ARBA00019549"/>
    </source>
</evidence>
<dbReference type="FunFam" id="1.10.1420.10:FF:000015">
    <property type="entry name" value="DNA mismatch repair protein Msh2"/>
    <property type="match status" value="1"/>
</dbReference>
<dbReference type="SMART" id="SM00533">
    <property type="entry name" value="MUTSd"/>
    <property type="match status" value="1"/>
</dbReference>
<dbReference type="GeneID" id="30152424"/>
<dbReference type="GO" id="GO:0005524">
    <property type="term" value="F:ATP binding"/>
    <property type="evidence" value="ECO:0007669"/>
    <property type="project" value="UniProtKB-KW"/>
</dbReference>
<keyword evidence="5 12" id="KW-0227">DNA damage</keyword>
<gene>
    <name evidence="15" type="ORF">L202_01115</name>
</gene>
<dbReference type="AlphaFoldDB" id="A0A1E3I2M8"/>
<dbReference type="GO" id="GO:0032301">
    <property type="term" value="C:MutSalpha complex"/>
    <property type="evidence" value="ECO:0007669"/>
    <property type="project" value="TreeGrafter"/>
</dbReference>
<proteinExistence type="inferred from homology"/>
<sequence length="968" mass="107747">MPMYGNESTSGQKPQFEMDKDSEDKFVKFVDRMPPKVDGMVRLFDRGEYFSAHGSDAVLIANEVFRTTNVLKYLGSGSKSKPTSSSTGGSTARGLASVTISSALTRAFLREALTAKQMRVEIYAPDVAAAGGKKDNSKWTISKSASPGNLSQVEDLLFSDKDLEANAVSMAIKVVNSKDGGVLVGVGFVDVQEKIIGVAEFADDENFSNTESLLIQLGVKECILQDDDKRPEIAKLRMLVEWCGVIVTDRKSSEFQAKSVEQDLNRMLDEVHAGSTLPEFELKAAMSALSALINYLSLLSDVALHGQFRLHRHDLSQYMKLDASALKALSLMPNPQELGGNKNMSVYGLLNRCKTSQGMRLLGRWLKQPLVNLHEITQRQVMVEVFVDDANTRRTVQDKYLKSMPDFHRISKKFHRRVAGLEDVVRVYQAVQLLPGLVESLEEIELLNPRGKELLEEIWLKPLREHIGKLDNYSAMVEDTIDLEQLSSHNFVILPTIDEDLQRYREELLGVRDQLDEEHRKVGDDLGIDIEKKLHLENHHVYKYSFRITKAEAGLIRNKKEYIDLSTQKSGTIFTTKTLRGLSEEYFRLQELYEKQQRHLVKEVVAIAATYTPVLEVLDNLMAAVDVITSMAHVSANAPIPYVKPTLHPKGSGNVVLTAARHPCLEAQDDVTFIPNDHHMLKGSSEFAIITGPNMGGKSTYIRQIGVIALMAQVGCFVPAEEAELPVFDCILARVGAGDSQLKGVSTFMAEMLETATILRSATKDSLIIIDELGRGTSTYDGFGLAWAISEYIAEKIHCFCLFATHFHELTTLAEKNAHVKNLHVEAHVKERSEGETGGKGRDITLLYKVSDGISDQSFGIHVAELANFPDSVVKLAKRKAEELEDFGEPDDVSAPSAKYSKETIDEGTDLIKEFLATWKSRVSADEDSDGGMQPSEEEMVSQLRATAEEFKERFGENEWVKELMATL</sequence>
<keyword evidence="6" id="KW-0067">ATP-binding</keyword>
<comment type="subunit">
    <text evidence="10">Heterodimer of msh2 and msh6.</text>
</comment>
<dbReference type="RefSeq" id="XP_018996854.1">
    <property type="nucleotide sequence ID" value="XM_019134427.1"/>
</dbReference>
<keyword evidence="9" id="KW-0539">Nucleus</keyword>
<dbReference type="Proteomes" id="UP000094065">
    <property type="component" value="Unassembled WGS sequence"/>
</dbReference>
<comment type="similarity">
    <text evidence="2 12">Belongs to the DNA mismatch repair MutS family.</text>
</comment>
<dbReference type="Pfam" id="PF01624">
    <property type="entry name" value="MutS_I"/>
    <property type="match status" value="1"/>
</dbReference>
<evidence type="ECO:0000256" key="13">
    <source>
        <dbReference type="SAM" id="MobiDB-lite"/>
    </source>
</evidence>
<evidence type="ECO:0000256" key="9">
    <source>
        <dbReference type="ARBA" id="ARBA00023242"/>
    </source>
</evidence>
<dbReference type="GO" id="GO:0006312">
    <property type="term" value="P:mitotic recombination"/>
    <property type="evidence" value="ECO:0007669"/>
    <property type="project" value="TreeGrafter"/>
</dbReference>
<dbReference type="SMART" id="SM00534">
    <property type="entry name" value="MUTSac"/>
    <property type="match status" value="1"/>
</dbReference>
<keyword evidence="7 12" id="KW-0238">DNA-binding</keyword>
<dbReference type="EMBL" id="AWGJ01000002">
    <property type="protein sequence ID" value="ODN82854.1"/>
    <property type="molecule type" value="Genomic_DNA"/>
</dbReference>
<dbReference type="Pfam" id="PF05192">
    <property type="entry name" value="MutS_III"/>
    <property type="match status" value="1"/>
</dbReference>
<evidence type="ECO:0000256" key="5">
    <source>
        <dbReference type="ARBA" id="ARBA00022763"/>
    </source>
</evidence>
<dbReference type="GO" id="GO:0006298">
    <property type="term" value="P:mismatch repair"/>
    <property type="evidence" value="ECO:0007669"/>
    <property type="project" value="InterPro"/>
</dbReference>
<dbReference type="InterPro" id="IPR007860">
    <property type="entry name" value="DNA_mmatch_repair_MutS_con_dom"/>
</dbReference>
<feature type="domain" description="DNA mismatch repair proteins mutS family" evidence="14">
    <location>
        <begin position="766"/>
        <end position="782"/>
    </location>
</feature>
<dbReference type="GO" id="GO:0030983">
    <property type="term" value="F:mismatched DNA binding"/>
    <property type="evidence" value="ECO:0007669"/>
    <property type="project" value="InterPro"/>
</dbReference>
<evidence type="ECO:0000313" key="15">
    <source>
        <dbReference type="EMBL" id="ODN82854.1"/>
    </source>
</evidence>
<dbReference type="InterPro" id="IPR027417">
    <property type="entry name" value="P-loop_NTPase"/>
</dbReference>
<evidence type="ECO:0000256" key="10">
    <source>
        <dbReference type="ARBA" id="ARBA00064337"/>
    </source>
</evidence>
<dbReference type="InterPro" id="IPR011184">
    <property type="entry name" value="DNA_mismatch_repair_Msh2"/>
</dbReference>
<evidence type="ECO:0000256" key="8">
    <source>
        <dbReference type="ARBA" id="ARBA00023204"/>
    </source>
</evidence>
<dbReference type="PIRSF" id="PIRSF005813">
    <property type="entry name" value="MSH2"/>
    <property type="match status" value="1"/>
</dbReference>
<name>A0A1E3I2M8_9TREE</name>
<feature type="region of interest" description="Disordered" evidence="13">
    <location>
        <begin position="923"/>
        <end position="942"/>
    </location>
</feature>
<dbReference type="PANTHER" id="PTHR11361:SF35">
    <property type="entry name" value="DNA MISMATCH REPAIR PROTEIN MSH2"/>
    <property type="match status" value="1"/>
</dbReference>
<dbReference type="InterPro" id="IPR007696">
    <property type="entry name" value="DNA_mismatch_repair_MutS_core"/>
</dbReference>
<comment type="caution">
    <text evidence="15">The sequence shown here is derived from an EMBL/GenBank/DDBJ whole genome shotgun (WGS) entry which is preliminary data.</text>
</comment>
<dbReference type="FunFam" id="3.30.420.110:FF:000002">
    <property type="entry name" value="DNA mismatch repair protein"/>
    <property type="match status" value="1"/>
</dbReference>
<dbReference type="InterPro" id="IPR036678">
    <property type="entry name" value="MutS_con_dom_sf"/>
</dbReference>
<protein>
    <recommendedName>
        <fullName evidence="11">DNA mismatch repair protein MSH2</fullName>
    </recommendedName>
    <alternativeName>
        <fullName evidence="3">DNA mismatch repair protein Msh2</fullName>
    </alternativeName>
</protein>
<dbReference type="InterPro" id="IPR007695">
    <property type="entry name" value="DNA_mismatch_repair_MutS-lik_N"/>
</dbReference>
<dbReference type="Gene3D" id="3.40.50.300">
    <property type="entry name" value="P-loop containing nucleotide triphosphate hydrolases"/>
    <property type="match status" value="1"/>
</dbReference>
<dbReference type="InterPro" id="IPR032642">
    <property type="entry name" value="Msh2_ATP-bd"/>
</dbReference>
<dbReference type="SUPFAM" id="SSF48334">
    <property type="entry name" value="DNA repair protein MutS, domain III"/>
    <property type="match status" value="1"/>
</dbReference>
<dbReference type="Gene3D" id="1.10.1420.10">
    <property type="match status" value="2"/>
</dbReference>
<dbReference type="FunFam" id="3.40.1170.10:FF:000003">
    <property type="entry name" value="DNA mismatch repair protein"/>
    <property type="match status" value="1"/>
</dbReference>
<evidence type="ECO:0000256" key="7">
    <source>
        <dbReference type="ARBA" id="ARBA00023125"/>
    </source>
</evidence>
<evidence type="ECO:0000256" key="6">
    <source>
        <dbReference type="ARBA" id="ARBA00022840"/>
    </source>
</evidence>
<evidence type="ECO:0000256" key="2">
    <source>
        <dbReference type="ARBA" id="ARBA00006271"/>
    </source>
</evidence>
<dbReference type="STRING" id="1295533.A0A1E3I2M8"/>
<dbReference type="PROSITE" id="PS00486">
    <property type="entry name" value="DNA_MISMATCH_REPAIR_2"/>
    <property type="match status" value="1"/>
</dbReference>
<evidence type="ECO:0000256" key="1">
    <source>
        <dbReference type="ARBA" id="ARBA00004123"/>
    </source>
</evidence>
<comment type="subcellular location">
    <subcellularLocation>
        <location evidence="1">Nucleus</location>
    </subcellularLocation>
</comment>
<evidence type="ECO:0000256" key="12">
    <source>
        <dbReference type="RuleBase" id="RU003756"/>
    </source>
</evidence>
<dbReference type="GO" id="GO:0140664">
    <property type="term" value="F:ATP-dependent DNA damage sensor activity"/>
    <property type="evidence" value="ECO:0007669"/>
    <property type="project" value="InterPro"/>
</dbReference>
<evidence type="ECO:0000256" key="4">
    <source>
        <dbReference type="ARBA" id="ARBA00022741"/>
    </source>
</evidence>
<reference evidence="15 16" key="1">
    <citation type="submission" date="2016-06" db="EMBL/GenBank/DDBJ databases">
        <title>Evolution of pathogenesis and genome organization in the Tremellales.</title>
        <authorList>
            <person name="Cuomo C."/>
            <person name="Litvintseva A."/>
            <person name="Heitman J."/>
            <person name="Chen Y."/>
            <person name="Sun S."/>
            <person name="Springer D."/>
            <person name="Dromer F."/>
            <person name="Young S."/>
            <person name="Zeng Q."/>
            <person name="Chapman S."/>
            <person name="Gujja S."/>
            <person name="Saif S."/>
            <person name="Birren B."/>
        </authorList>
    </citation>
    <scope>NUCLEOTIDE SEQUENCE [LARGE SCALE GENOMIC DNA]</scope>
    <source>
        <strain evidence="15 16">CBS 6039</strain>
    </source>
</reference>
<comment type="function">
    <text evidence="12">Component of the post-replicative DNA mismatch repair system (MMR).</text>
</comment>
<dbReference type="InterPro" id="IPR016151">
    <property type="entry name" value="DNA_mismatch_repair_MutS_N"/>
</dbReference>
<keyword evidence="4 12" id="KW-0547">Nucleotide-binding</keyword>
<dbReference type="InterPro" id="IPR000432">
    <property type="entry name" value="DNA_mismatch_repair_MutS_C"/>
</dbReference>
<evidence type="ECO:0000259" key="14">
    <source>
        <dbReference type="PROSITE" id="PS00486"/>
    </source>
</evidence>
<dbReference type="GO" id="GO:0051053">
    <property type="term" value="P:negative regulation of DNA metabolic process"/>
    <property type="evidence" value="ECO:0007669"/>
    <property type="project" value="UniProtKB-ARBA"/>
</dbReference>
<dbReference type="Gene3D" id="3.30.420.110">
    <property type="entry name" value="MutS, connector domain"/>
    <property type="match status" value="1"/>
</dbReference>
<dbReference type="CDD" id="cd03285">
    <property type="entry name" value="ABC_MSH2_euk"/>
    <property type="match status" value="1"/>
</dbReference>
<accession>A0A1E3I2M8</accession>
<keyword evidence="16" id="KW-1185">Reference proteome</keyword>
<dbReference type="Pfam" id="PF05188">
    <property type="entry name" value="MutS_II"/>
    <property type="match status" value="1"/>
</dbReference>